<feature type="domain" description="Beta-lactamase-related" evidence="2">
    <location>
        <begin position="27"/>
        <end position="398"/>
    </location>
</feature>
<gene>
    <name evidence="3" type="ORF">N177_1691</name>
</gene>
<dbReference type="InterPro" id="IPR012338">
    <property type="entry name" value="Beta-lactam/transpept-like"/>
</dbReference>
<organism evidence="3 4">
    <name type="scientific">Lutibaculum baratangense AMV1</name>
    <dbReference type="NCBI Taxonomy" id="631454"/>
    <lineage>
        <taxon>Bacteria</taxon>
        <taxon>Pseudomonadati</taxon>
        <taxon>Pseudomonadota</taxon>
        <taxon>Alphaproteobacteria</taxon>
        <taxon>Hyphomicrobiales</taxon>
        <taxon>Tepidamorphaceae</taxon>
        <taxon>Lutibaculum</taxon>
    </lineage>
</organism>
<dbReference type="EMBL" id="AWXZ01000019">
    <property type="protein sequence ID" value="ESR25579.1"/>
    <property type="molecule type" value="Genomic_DNA"/>
</dbReference>
<dbReference type="SUPFAM" id="SSF56601">
    <property type="entry name" value="beta-lactamase/transpeptidase-like"/>
    <property type="match status" value="1"/>
</dbReference>
<dbReference type="eggNOG" id="COG1680">
    <property type="taxonomic scope" value="Bacteria"/>
</dbReference>
<dbReference type="Pfam" id="PF00144">
    <property type="entry name" value="Beta-lactamase"/>
    <property type="match status" value="1"/>
</dbReference>
<dbReference type="InterPro" id="IPR050789">
    <property type="entry name" value="Diverse_Enzym_Activities"/>
</dbReference>
<accession>V4RJS6</accession>
<dbReference type="RefSeq" id="WP_023431833.1">
    <property type="nucleotide sequence ID" value="NZ_AWXZ01000019.1"/>
</dbReference>
<dbReference type="AlphaFoldDB" id="V4RJS6"/>
<comment type="caution">
    <text evidence="3">The sequence shown here is derived from an EMBL/GenBank/DDBJ whole genome shotgun (WGS) entry which is preliminary data.</text>
</comment>
<dbReference type="OrthoDB" id="9808046at2"/>
<dbReference type="PATRIC" id="fig|631454.5.peg.1672"/>
<protein>
    <submittedName>
        <fullName evidence="3">Beta-lactamase class C and other penicillin binding protein</fullName>
    </submittedName>
</protein>
<proteinExistence type="predicted"/>
<evidence type="ECO:0000313" key="4">
    <source>
        <dbReference type="Proteomes" id="UP000017819"/>
    </source>
</evidence>
<feature type="region of interest" description="Disordered" evidence="1">
    <location>
        <begin position="1"/>
        <end position="28"/>
    </location>
</feature>
<name>V4RJS6_9HYPH</name>
<feature type="compositionally biased region" description="Low complexity" evidence="1">
    <location>
        <begin position="7"/>
        <end position="20"/>
    </location>
</feature>
<dbReference type="STRING" id="631454.N177_1691"/>
<dbReference type="Proteomes" id="UP000017819">
    <property type="component" value="Unassembled WGS sequence"/>
</dbReference>
<dbReference type="InterPro" id="IPR001466">
    <property type="entry name" value="Beta-lactam-related"/>
</dbReference>
<dbReference type="Gene3D" id="3.40.710.10">
    <property type="entry name" value="DD-peptidase/beta-lactamase superfamily"/>
    <property type="match status" value="1"/>
</dbReference>
<evidence type="ECO:0000256" key="1">
    <source>
        <dbReference type="SAM" id="MobiDB-lite"/>
    </source>
</evidence>
<keyword evidence="4" id="KW-1185">Reference proteome</keyword>
<evidence type="ECO:0000313" key="3">
    <source>
        <dbReference type="EMBL" id="ESR25579.1"/>
    </source>
</evidence>
<dbReference type="PANTHER" id="PTHR43283">
    <property type="entry name" value="BETA-LACTAMASE-RELATED"/>
    <property type="match status" value="1"/>
</dbReference>
<evidence type="ECO:0000259" key="2">
    <source>
        <dbReference type="Pfam" id="PF00144"/>
    </source>
</evidence>
<sequence>MSRFFDSASRGGAAVGAAPVPRRPDPLDDALAAPVASGDVPGLAWTVWREGATRSGAAGVQDLASCAPMRRDTLFRVASLTKPVTAVAAMILVEEGFLELDAPIDPWLPELRDRRVVRRLDGPLDDTVPAARPITPRDLLTMRIGLGAVFADPAASPLLTRMGELGLAPGPGLFDGDADDYLERLASLPLACQPGRRWLYHTGMDVLGLLVSRVTGMRLGDFMHERVFEPLGMRDTGFHVPKENLGRLATCYERDGNGALVPCPELLGPDPSVPPRLELGGSGLVSTVDDFAAFGRMLLAGGAVDGRRIISPESVSMMTTDQVPAEVKAVSPFYPGFWDTYGWGLGMAVVTAPDGIPPAPGRFGWWGGTGTTFFCDPATGTVAVLMFQRMMTRPDDTETGEAFLKLALAGPGGHAATGRGRDWKDR</sequence>
<reference evidence="3 4" key="1">
    <citation type="journal article" date="2014" name="Genome Announc.">
        <title>Draft Genome Sequence of Lutibaculum baratangense Strain AMV1T, Isolated from a Mud Volcano in Andamans, India.</title>
        <authorList>
            <person name="Singh A."/>
            <person name="Sreenivas A."/>
            <person name="Sathyanarayana Reddy G."/>
            <person name="Pinnaka A.K."/>
            <person name="Shivaji S."/>
        </authorList>
    </citation>
    <scope>NUCLEOTIDE SEQUENCE [LARGE SCALE GENOMIC DNA]</scope>
    <source>
        <strain evidence="3 4">AMV1</strain>
    </source>
</reference>
<dbReference type="PANTHER" id="PTHR43283:SF3">
    <property type="entry name" value="BETA-LACTAMASE FAMILY PROTEIN (AFU_ORTHOLOGUE AFUA_5G07500)"/>
    <property type="match status" value="1"/>
</dbReference>